<gene>
    <name evidence="2" type="ORF">GCM10009747_01360</name>
</gene>
<organism evidence="2 3">
    <name type="scientific">Agromyces humatus</name>
    <dbReference type="NCBI Taxonomy" id="279573"/>
    <lineage>
        <taxon>Bacteria</taxon>
        <taxon>Bacillati</taxon>
        <taxon>Actinomycetota</taxon>
        <taxon>Actinomycetes</taxon>
        <taxon>Micrococcales</taxon>
        <taxon>Microbacteriaceae</taxon>
        <taxon>Agromyces</taxon>
    </lineage>
</organism>
<feature type="compositionally biased region" description="Basic and acidic residues" evidence="1">
    <location>
        <begin position="52"/>
        <end position="69"/>
    </location>
</feature>
<dbReference type="EMBL" id="BAAANH010000001">
    <property type="protein sequence ID" value="GAA1747954.1"/>
    <property type="molecule type" value="Genomic_DNA"/>
</dbReference>
<proteinExistence type="predicted"/>
<name>A0ABN2K4L8_9MICO</name>
<feature type="region of interest" description="Disordered" evidence="1">
    <location>
        <begin position="1"/>
        <end position="69"/>
    </location>
</feature>
<dbReference type="RefSeq" id="WP_232496598.1">
    <property type="nucleotide sequence ID" value="NZ_BAAANH010000001.1"/>
</dbReference>
<feature type="compositionally biased region" description="Acidic residues" evidence="1">
    <location>
        <begin position="13"/>
        <end position="34"/>
    </location>
</feature>
<accession>A0ABN2K4L8</accession>
<dbReference type="Proteomes" id="UP001500506">
    <property type="component" value="Unassembled WGS sequence"/>
</dbReference>
<evidence type="ECO:0000313" key="3">
    <source>
        <dbReference type="Proteomes" id="UP001500506"/>
    </source>
</evidence>
<comment type="caution">
    <text evidence="2">The sequence shown here is derived from an EMBL/GenBank/DDBJ whole genome shotgun (WGS) entry which is preliminary data.</text>
</comment>
<keyword evidence="3" id="KW-1185">Reference proteome</keyword>
<protein>
    <submittedName>
        <fullName evidence="2">Uncharacterized protein</fullName>
    </submittedName>
</protein>
<reference evidence="2 3" key="1">
    <citation type="journal article" date="2019" name="Int. J. Syst. Evol. Microbiol.">
        <title>The Global Catalogue of Microorganisms (GCM) 10K type strain sequencing project: providing services to taxonomists for standard genome sequencing and annotation.</title>
        <authorList>
            <consortium name="The Broad Institute Genomics Platform"/>
            <consortium name="The Broad Institute Genome Sequencing Center for Infectious Disease"/>
            <person name="Wu L."/>
            <person name="Ma J."/>
        </authorList>
    </citation>
    <scope>NUCLEOTIDE SEQUENCE [LARGE SCALE GENOMIC DNA]</scope>
    <source>
        <strain evidence="2 3">JCM 14319</strain>
    </source>
</reference>
<sequence>MDELPGVGAAVTPEDDEFTVSQDTEFDEPDEARDDDGRSVDDSLDDELPGVDAERRVDLRDERAVAGDD</sequence>
<evidence type="ECO:0000256" key="1">
    <source>
        <dbReference type="SAM" id="MobiDB-lite"/>
    </source>
</evidence>
<evidence type="ECO:0000313" key="2">
    <source>
        <dbReference type="EMBL" id="GAA1747954.1"/>
    </source>
</evidence>